<dbReference type="Proteomes" id="UP000198611">
    <property type="component" value="Unassembled WGS sequence"/>
</dbReference>
<sequence>MSRDGIRVEIGESNARGEVRDIELWLAAEQPQPLYLRGLISGEPDAQGRDFLAFEGLSEEESELLERFLFQQHRRAVAAARRRQG</sequence>
<dbReference type="InterPro" id="IPR031800">
    <property type="entry name" value="PilZ_atypical"/>
</dbReference>
<dbReference type="EMBL" id="FOMJ01000001">
    <property type="protein sequence ID" value="SFD09016.1"/>
    <property type="molecule type" value="Genomic_DNA"/>
</dbReference>
<evidence type="ECO:0000259" key="1">
    <source>
        <dbReference type="Pfam" id="PF16823"/>
    </source>
</evidence>
<protein>
    <submittedName>
        <fullName evidence="2">Atypical PilZ domain-containing protein, cyclic di-GMP receptor</fullName>
    </submittedName>
</protein>
<dbReference type="AlphaFoldDB" id="A0A1I1PH87"/>
<evidence type="ECO:0000313" key="2">
    <source>
        <dbReference type="EMBL" id="SFD09016.1"/>
    </source>
</evidence>
<evidence type="ECO:0000313" key="3">
    <source>
        <dbReference type="Proteomes" id="UP000198611"/>
    </source>
</evidence>
<keyword evidence="3" id="KW-1185">Reference proteome</keyword>
<reference evidence="2 3" key="1">
    <citation type="submission" date="2016-10" db="EMBL/GenBank/DDBJ databases">
        <authorList>
            <person name="de Groot N.N."/>
        </authorList>
    </citation>
    <scope>NUCLEOTIDE SEQUENCE [LARGE SCALE GENOMIC DNA]</scope>
    <source>
        <strain evidence="2 3">HL3</strain>
    </source>
</reference>
<accession>A0A1I1PH87</accession>
<keyword evidence="2" id="KW-0675">Receptor</keyword>
<proteinExistence type="predicted"/>
<organism evidence="2 3">
    <name type="scientific">Thiohalospira halophila DSM 15071</name>
    <dbReference type="NCBI Taxonomy" id="1123397"/>
    <lineage>
        <taxon>Bacteria</taxon>
        <taxon>Pseudomonadati</taxon>
        <taxon>Pseudomonadota</taxon>
        <taxon>Gammaproteobacteria</taxon>
        <taxon>Thiohalospirales</taxon>
        <taxon>Thiohalospiraceae</taxon>
        <taxon>Thiohalospira</taxon>
    </lineage>
</organism>
<feature type="domain" description="Cyclic di-GMP receptor atypical PilZ" evidence="1">
    <location>
        <begin position="2"/>
        <end position="82"/>
    </location>
</feature>
<dbReference type="STRING" id="1123397.SAMN05660831_00785"/>
<gene>
    <name evidence="2" type="ORF">SAMN05660831_00785</name>
</gene>
<dbReference type="Pfam" id="PF16823">
    <property type="entry name" value="tPilZ"/>
    <property type="match status" value="1"/>
</dbReference>
<name>A0A1I1PH87_9GAMM</name>